<feature type="region of interest" description="VHIID" evidence="3">
    <location>
        <begin position="347"/>
        <end position="412"/>
    </location>
</feature>
<proteinExistence type="inferred from homology"/>
<comment type="caution">
    <text evidence="3">Lacks conserved residue(s) required for the propagation of feature annotation.</text>
</comment>
<dbReference type="InterPro" id="IPR005202">
    <property type="entry name" value="TF_GRAS"/>
</dbReference>
<feature type="region of interest" description="SAW" evidence="3">
    <location>
        <begin position="565"/>
        <end position="640"/>
    </location>
</feature>
<comment type="similarity">
    <text evidence="3">Belongs to the GRAS family.</text>
</comment>
<dbReference type="Pfam" id="PF03514">
    <property type="entry name" value="GRAS"/>
    <property type="match status" value="1"/>
</dbReference>
<keyword evidence="6" id="KW-1185">Reference proteome</keyword>
<protein>
    <submittedName>
        <fullName evidence="5">Uncharacterized protein</fullName>
    </submittedName>
</protein>
<accession>A0AAD5Z6C6</accession>
<dbReference type="Proteomes" id="UP001210211">
    <property type="component" value="Unassembled WGS sequence"/>
</dbReference>
<name>A0AAD5Z6C6_9POAL</name>
<feature type="short sequence motif" description="VHIID" evidence="3">
    <location>
        <begin position="378"/>
        <end position="382"/>
    </location>
</feature>
<dbReference type="PANTHER" id="PTHR31636">
    <property type="entry name" value="OSJNBA0084A10.13 PROTEIN-RELATED"/>
    <property type="match status" value="1"/>
</dbReference>
<gene>
    <name evidence="5" type="ORF">LUZ61_016879</name>
</gene>
<dbReference type="EMBL" id="JAMRDG010000002">
    <property type="protein sequence ID" value="KAJ3687715.1"/>
    <property type="molecule type" value="Genomic_DNA"/>
</dbReference>
<keyword evidence="1" id="KW-0805">Transcription regulation</keyword>
<reference evidence="5 6" key="1">
    <citation type="journal article" date="2022" name="Cell">
        <title>Repeat-based holocentromeres influence genome architecture and karyotype evolution.</title>
        <authorList>
            <person name="Hofstatter P.G."/>
            <person name="Thangavel G."/>
            <person name="Lux T."/>
            <person name="Neumann P."/>
            <person name="Vondrak T."/>
            <person name="Novak P."/>
            <person name="Zhang M."/>
            <person name="Costa L."/>
            <person name="Castellani M."/>
            <person name="Scott A."/>
            <person name="Toegelov H."/>
            <person name="Fuchs J."/>
            <person name="Mata-Sucre Y."/>
            <person name="Dias Y."/>
            <person name="Vanzela A.L.L."/>
            <person name="Huettel B."/>
            <person name="Almeida C.C.S."/>
            <person name="Simkova H."/>
            <person name="Souza G."/>
            <person name="Pedrosa-Harand A."/>
            <person name="Macas J."/>
            <person name="Mayer K.F.X."/>
            <person name="Houben A."/>
            <person name="Marques A."/>
        </authorList>
    </citation>
    <scope>NUCLEOTIDE SEQUENCE [LARGE SCALE GENOMIC DNA]</scope>
    <source>
        <strain evidence="5">RhyTen1mFocal</strain>
    </source>
</reference>
<evidence type="ECO:0000313" key="6">
    <source>
        <dbReference type="Proteomes" id="UP001210211"/>
    </source>
</evidence>
<dbReference type="AlphaFoldDB" id="A0AAD5Z6C6"/>
<organism evidence="5 6">
    <name type="scientific">Rhynchospora tenuis</name>
    <dbReference type="NCBI Taxonomy" id="198213"/>
    <lineage>
        <taxon>Eukaryota</taxon>
        <taxon>Viridiplantae</taxon>
        <taxon>Streptophyta</taxon>
        <taxon>Embryophyta</taxon>
        <taxon>Tracheophyta</taxon>
        <taxon>Spermatophyta</taxon>
        <taxon>Magnoliopsida</taxon>
        <taxon>Liliopsida</taxon>
        <taxon>Poales</taxon>
        <taxon>Cyperaceae</taxon>
        <taxon>Cyperoideae</taxon>
        <taxon>Rhynchosporeae</taxon>
        <taxon>Rhynchospora</taxon>
    </lineage>
</organism>
<dbReference type="PROSITE" id="PS50985">
    <property type="entry name" value="GRAS"/>
    <property type="match status" value="1"/>
</dbReference>
<feature type="region of interest" description="Leucine repeat I (LRI)" evidence="3">
    <location>
        <begin position="268"/>
        <end position="328"/>
    </location>
</feature>
<evidence type="ECO:0000256" key="2">
    <source>
        <dbReference type="ARBA" id="ARBA00023163"/>
    </source>
</evidence>
<evidence type="ECO:0000256" key="3">
    <source>
        <dbReference type="PROSITE-ProRule" id="PRU01191"/>
    </source>
</evidence>
<evidence type="ECO:0000256" key="1">
    <source>
        <dbReference type="ARBA" id="ARBA00023015"/>
    </source>
</evidence>
<comment type="caution">
    <text evidence="5">The sequence shown here is derived from an EMBL/GenBank/DDBJ whole genome shotgun (WGS) entry which is preliminary data.</text>
</comment>
<feature type="region of interest" description="Disordered" evidence="4">
    <location>
        <begin position="181"/>
        <end position="204"/>
    </location>
</feature>
<sequence length="644" mass="73764">MVLPGDDNFFSLIHDEARTSIDNINHTNISQGEHEKYPNNENELTLYPTLDCINRILLEEDIDVQLSENQDLAALSDMEKPFYDILGEKYPPSQDTQLVLSRKKSNHNSNTFILNNEITPSSIGTSSMQDSRSESVLANEFLRGVEEGKKFLPTINNLTIDFQVSKLPLDTAQKKKLSELEEENAQGLVDRPKTRKSSSAADLNISEGRNNKLSMISTEEITRDEMFDKILLYDGDEYAREEIARMRGIRKCEAKPHCNQKKNLEDDINLEFLLVQCSNAVALGDRKIAEELIKELRKQASPIGSGTQRLACILTDGLQARMDGTGRETYRRLVNRQISTREILKVYHMYITACPLLKISYCFANDYICKVTENASRIHIIDLGINFGFQWPPLIQALAKRKGDAPKLRITGIDLPQPGFRPTERIKQTGLMLKEYAKSFGVPFEYYSVATLWESISIEDLKVDDEEVLIVTSLHRFKQDRDETLAKDSSRSHVLNLIMQIKPKIFILGIFNGSFSPLFTRRFRKVLLQYSMLFDMFDTLVPRDDEGRQLMERALLAPPIFNLVACEGCDQVERPDTYKGWHDRISQAGFKQLPLYQDIVKNCNAKVKSGYHKSFFVEEESDWLIQGWKGRINYALSVWKAKLE</sequence>
<feature type="region of interest" description="Leucine repeat II (LRII)" evidence="3">
    <location>
        <begin position="428"/>
        <end position="460"/>
    </location>
</feature>
<keyword evidence="2" id="KW-0804">Transcription</keyword>
<evidence type="ECO:0000256" key="4">
    <source>
        <dbReference type="SAM" id="MobiDB-lite"/>
    </source>
</evidence>
<evidence type="ECO:0000313" key="5">
    <source>
        <dbReference type="EMBL" id="KAJ3687715.1"/>
    </source>
</evidence>